<dbReference type="GO" id="GO:0042752">
    <property type="term" value="P:regulation of circadian rhythm"/>
    <property type="evidence" value="ECO:0007669"/>
    <property type="project" value="InterPro"/>
</dbReference>
<dbReference type="GO" id="GO:0005634">
    <property type="term" value="C:nucleus"/>
    <property type="evidence" value="ECO:0007669"/>
    <property type="project" value="TreeGrafter"/>
</dbReference>
<proteinExistence type="predicted"/>
<accession>A0A2P2MG48</accession>
<protein>
    <submittedName>
        <fullName evidence="2">Protein TIME FOR COFFEE-like isoform X2</fullName>
    </submittedName>
</protein>
<organism evidence="2">
    <name type="scientific">Rhizophora mucronata</name>
    <name type="common">Asiatic mangrove</name>
    <dbReference type="NCBI Taxonomy" id="61149"/>
    <lineage>
        <taxon>Eukaryota</taxon>
        <taxon>Viridiplantae</taxon>
        <taxon>Streptophyta</taxon>
        <taxon>Embryophyta</taxon>
        <taxon>Tracheophyta</taxon>
        <taxon>Spermatophyta</taxon>
        <taxon>Magnoliopsida</taxon>
        <taxon>eudicotyledons</taxon>
        <taxon>Gunneridae</taxon>
        <taxon>Pentapetalae</taxon>
        <taxon>rosids</taxon>
        <taxon>fabids</taxon>
        <taxon>Malpighiales</taxon>
        <taxon>Rhizophoraceae</taxon>
        <taxon>Rhizophora</taxon>
    </lineage>
</organism>
<reference evidence="2" key="1">
    <citation type="submission" date="2018-02" db="EMBL/GenBank/DDBJ databases">
        <title>Rhizophora mucronata_Transcriptome.</title>
        <authorList>
            <person name="Meera S.P."/>
            <person name="Sreeshan A."/>
            <person name="Augustine A."/>
        </authorList>
    </citation>
    <scope>NUCLEOTIDE SEQUENCE</scope>
    <source>
        <tissue evidence="2">Leaf</tissue>
    </source>
</reference>
<dbReference type="InterPro" id="IPR039317">
    <property type="entry name" value="TIC"/>
</dbReference>
<name>A0A2P2MG48_RHIMU</name>
<dbReference type="AlphaFoldDB" id="A0A2P2MG48"/>
<feature type="region of interest" description="Disordered" evidence="1">
    <location>
        <begin position="1"/>
        <end position="37"/>
    </location>
</feature>
<dbReference type="PANTHER" id="PTHR34798:SF2">
    <property type="entry name" value="PROTEIN TIME FOR COFFEE"/>
    <property type="match status" value="1"/>
</dbReference>
<sequence length="61" mass="6410">MQAGRGLNPVQDKGQSIAIFPGQTGKDKNSQAANTVDTAQRKQQILLQQALPPGAPSNILV</sequence>
<dbReference type="EMBL" id="GGEC01048680">
    <property type="protein sequence ID" value="MBX29164.1"/>
    <property type="molecule type" value="Transcribed_RNA"/>
</dbReference>
<dbReference type="PANTHER" id="PTHR34798">
    <property type="entry name" value="PROTEIN TIME FOR COFFEE"/>
    <property type="match status" value="1"/>
</dbReference>
<evidence type="ECO:0000256" key="1">
    <source>
        <dbReference type="SAM" id="MobiDB-lite"/>
    </source>
</evidence>
<evidence type="ECO:0000313" key="2">
    <source>
        <dbReference type="EMBL" id="MBX29164.1"/>
    </source>
</evidence>